<dbReference type="PANTHER" id="PTHR13932:SF5">
    <property type="entry name" value="RADICAL S-ADENOSYL METHIONINE DOMAIN-CONTAINING PROTEIN 1, MITOCHONDRIAL"/>
    <property type="match status" value="1"/>
</dbReference>
<comment type="subcellular location">
    <subcellularLocation>
        <location evidence="9">Cytoplasm</location>
    </subcellularLocation>
</comment>
<dbReference type="SFLD" id="SFLDF00288">
    <property type="entry name" value="HemN-like__clustered_with_nucl"/>
    <property type="match status" value="1"/>
</dbReference>
<dbReference type="AlphaFoldDB" id="A0A1M6ANX0"/>
<dbReference type="PANTHER" id="PTHR13932">
    <property type="entry name" value="COPROPORPHYRINIGEN III OXIDASE"/>
    <property type="match status" value="1"/>
</dbReference>
<keyword evidence="9" id="KW-0004">4Fe-4S</keyword>
<evidence type="ECO:0000256" key="1">
    <source>
        <dbReference type="ARBA" id="ARBA00006100"/>
    </source>
</evidence>
<keyword evidence="6 9" id="KW-0408">Iron</keyword>
<dbReference type="Pfam" id="PF06969">
    <property type="entry name" value="HemN_C"/>
    <property type="match status" value="1"/>
</dbReference>
<dbReference type="InterPro" id="IPR007197">
    <property type="entry name" value="rSAM"/>
</dbReference>
<dbReference type="InterPro" id="IPR013785">
    <property type="entry name" value="Aldolase_TIM"/>
</dbReference>
<comment type="similarity">
    <text evidence="1">Belongs to the anaerobic coproporphyrinogen-III oxidase family. HemW subfamily.</text>
</comment>
<keyword evidence="9" id="KW-0963">Cytoplasm</keyword>
<evidence type="ECO:0000256" key="5">
    <source>
        <dbReference type="ARBA" id="ARBA00022723"/>
    </source>
</evidence>
<dbReference type="CDD" id="cd01335">
    <property type="entry name" value="Radical_SAM"/>
    <property type="match status" value="1"/>
</dbReference>
<dbReference type="GO" id="GO:0046872">
    <property type="term" value="F:metal ion binding"/>
    <property type="evidence" value="ECO:0007669"/>
    <property type="project" value="UniProtKB-UniRule"/>
</dbReference>
<dbReference type="OrthoDB" id="9808022at2"/>
<evidence type="ECO:0000256" key="8">
    <source>
        <dbReference type="ARBA" id="ARBA00023186"/>
    </source>
</evidence>
<dbReference type="SFLD" id="SFLDG01065">
    <property type="entry name" value="anaerobic_coproporphyrinogen-I"/>
    <property type="match status" value="1"/>
</dbReference>
<dbReference type="GO" id="GO:0004109">
    <property type="term" value="F:coproporphyrinogen oxidase activity"/>
    <property type="evidence" value="ECO:0007669"/>
    <property type="project" value="InterPro"/>
</dbReference>
<evidence type="ECO:0000256" key="6">
    <source>
        <dbReference type="ARBA" id="ARBA00023004"/>
    </source>
</evidence>
<dbReference type="GO" id="GO:0051539">
    <property type="term" value="F:4 iron, 4 sulfur cluster binding"/>
    <property type="evidence" value="ECO:0007669"/>
    <property type="project" value="UniProtKB-UniRule"/>
</dbReference>
<keyword evidence="7 9" id="KW-0411">Iron-sulfur</keyword>
<dbReference type="PROSITE" id="PS51918">
    <property type="entry name" value="RADICAL_SAM"/>
    <property type="match status" value="1"/>
</dbReference>
<keyword evidence="4 9" id="KW-0949">S-adenosyl-L-methionine</keyword>
<comment type="function">
    <text evidence="9">Probably acts as a heme chaperone, transferring heme to an unknown acceptor. Binds one molecule of heme per monomer, possibly covalently. Binds 1 [4Fe-4S] cluster. The cluster is coordinated with 3 cysteines and an exchangeable S-adenosyl-L-methionine.</text>
</comment>
<reference evidence="11 12" key="1">
    <citation type="submission" date="2016-11" db="EMBL/GenBank/DDBJ databases">
        <authorList>
            <person name="Jaros S."/>
            <person name="Januszkiewicz K."/>
            <person name="Wedrychowicz H."/>
        </authorList>
    </citation>
    <scope>NUCLEOTIDE SEQUENCE [LARGE SCALE GENOMIC DNA]</scope>
    <source>
        <strain evidence="11 12">DSM 21758</strain>
    </source>
</reference>
<keyword evidence="8 9" id="KW-0143">Chaperone</keyword>
<evidence type="ECO:0000256" key="4">
    <source>
        <dbReference type="ARBA" id="ARBA00022691"/>
    </source>
</evidence>
<dbReference type="EMBL" id="FQZB01000003">
    <property type="protein sequence ID" value="SHI38176.1"/>
    <property type="molecule type" value="Genomic_DNA"/>
</dbReference>
<dbReference type="Proteomes" id="UP000184310">
    <property type="component" value="Unassembled WGS sequence"/>
</dbReference>
<sequence length="375" mass="43942">MDKISLYVHIPFCKRKCFYCDFPSYAGKEYLVEEYVECLIQEIQEKCKLYEIQTIFIGGGTPSYLEPKFMKKILETIKKLNLNSNLEFTIECNPGSLNYEKLNLMKEFGVNRISMGLQAIQPSLLKGIGRIHNFEEFKENFKMARELGFNNINADLMFGLPTQTLSNWKETLEEVIKLNPEHISAYSLIIEEGTPFYNMDEEGKLLIPAEDDERNMYNLTLNMLKDAGYEQYEISNYAKHNLECKHNLVYWNMDKWIGVGSSAASYINGKRLKNFSLIEDYIRAIKNNKSAYEEVIENSNKDNIEEFMFMGLRKIKGIEEYEFRKRFKINIDEVYGTVLKKYIDCGLLKREYGRVYLTKKGIEFSNNVMSEFLLN</sequence>
<accession>A0A1M6ANX0</accession>
<keyword evidence="5 9" id="KW-0479">Metal-binding</keyword>
<dbReference type="InterPro" id="IPR006638">
    <property type="entry name" value="Elp3/MiaA/NifB-like_rSAM"/>
</dbReference>
<dbReference type="GO" id="GO:0005737">
    <property type="term" value="C:cytoplasm"/>
    <property type="evidence" value="ECO:0007669"/>
    <property type="project" value="UniProtKB-SubCell"/>
</dbReference>
<dbReference type="SUPFAM" id="SSF102114">
    <property type="entry name" value="Radical SAM enzymes"/>
    <property type="match status" value="1"/>
</dbReference>
<evidence type="ECO:0000256" key="7">
    <source>
        <dbReference type="ARBA" id="ARBA00023014"/>
    </source>
</evidence>
<keyword evidence="12" id="KW-1185">Reference proteome</keyword>
<protein>
    <recommendedName>
        <fullName evidence="2 9">Heme chaperone HemW</fullName>
    </recommendedName>
</protein>
<keyword evidence="3 9" id="KW-0349">Heme</keyword>
<evidence type="ECO:0000256" key="3">
    <source>
        <dbReference type="ARBA" id="ARBA00022617"/>
    </source>
</evidence>
<dbReference type="RefSeq" id="WP_072984263.1">
    <property type="nucleotide sequence ID" value="NZ_FQZB01000003.1"/>
</dbReference>
<dbReference type="GO" id="GO:0006779">
    <property type="term" value="P:porphyrin-containing compound biosynthetic process"/>
    <property type="evidence" value="ECO:0007669"/>
    <property type="project" value="InterPro"/>
</dbReference>
<dbReference type="InterPro" id="IPR034505">
    <property type="entry name" value="Coproporphyrinogen-III_oxidase"/>
</dbReference>
<dbReference type="STRING" id="1121302.SAMN02745163_00137"/>
<dbReference type="SFLD" id="SFLDS00029">
    <property type="entry name" value="Radical_SAM"/>
    <property type="match status" value="1"/>
</dbReference>
<evidence type="ECO:0000313" key="11">
    <source>
        <dbReference type="EMBL" id="SHI38176.1"/>
    </source>
</evidence>
<dbReference type="InterPro" id="IPR004559">
    <property type="entry name" value="HemW-like"/>
</dbReference>
<dbReference type="InterPro" id="IPR058240">
    <property type="entry name" value="rSAM_sf"/>
</dbReference>
<dbReference type="SFLD" id="SFLDF00562">
    <property type="entry name" value="HemN-like__clustered_with_heat"/>
    <property type="match status" value="1"/>
</dbReference>
<evidence type="ECO:0000313" key="12">
    <source>
        <dbReference type="Proteomes" id="UP000184310"/>
    </source>
</evidence>
<feature type="domain" description="Radical SAM core" evidence="10">
    <location>
        <begin position="1"/>
        <end position="230"/>
    </location>
</feature>
<proteinExistence type="inferred from homology"/>
<evidence type="ECO:0000256" key="2">
    <source>
        <dbReference type="ARBA" id="ARBA00017228"/>
    </source>
</evidence>
<dbReference type="NCBIfam" id="TIGR00539">
    <property type="entry name" value="hemN_rel"/>
    <property type="match status" value="1"/>
</dbReference>
<gene>
    <name evidence="11" type="ORF">SAMN02745163_00137</name>
</gene>
<name>A0A1M6ANX0_9CLOT</name>
<evidence type="ECO:0000256" key="9">
    <source>
        <dbReference type="RuleBase" id="RU364116"/>
    </source>
</evidence>
<dbReference type="SFLD" id="SFLDG01082">
    <property type="entry name" value="B12-binding_domain_containing"/>
    <property type="match status" value="1"/>
</dbReference>
<dbReference type="Pfam" id="PF04055">
    <property type="entry name" value="Radical_SAM"/>
    <property type="match status" value="1"/>
</dbReference>
<evidence type="ECO:0000259" key="10">
    <source>
        <dbReference type="PROSITE" id="PS51918"/>
    </source>
</evidence>
<dbReference type="SMART" id="SM00729">
    <property type="entry name" value="Elp3"/>
    <property type="match status" value="1"/>
</dbReference>
<organism evidence="11 12">
    <name type="scientific">Clostridium cavendishii DSM 21758</name>
    <dbReference type="NCBI Taxonomy" id="1121302"/>
    <lineage>
        <taxon>Bacteria</taxon>
        <taxon>Bacillati</taxon>
        <taxon>Bacillota</taxon>
        <taxon>Clostridia</taxon>
        <taxon>Eubacteriales</taxon>
        <taxon>Clostridiaceae</taxon>
        <taxon>Clostridium</taxon>
    </lineage>
</organism>
<dbReference type="InterPro" id="IPR010723">
    <property type="entry name" value="HemN_C"/>
</dbReference>
<dbReference type="Gene3D" id="3.20.20.70">
    <property type="entry name" value="Aldolase class I"/>
    <property type="match status" value="1"/>
</dbReference>